<accession>A0A835ERA7</accession>
<organism evidence="3 4">
    <name type="scientific">Digitaria exilis</name>
    <dbReference type="NCBI Taxonomy" id="1010633"/>
    <lineage>
        <taxon>Eukaryota</taxon>
        <taxon>Viridiplantae</taxon>
        <taxon>Streptophyta</taxon>
        <taxon>Embryophyta</taxon>
        <taxon>Tracheophyta</taxon>
        <taxon>Spermatophyta</taxon>
        <taxon>Magnoliopsida</taxon>
        <taxon>Liliopsida</taxon>
        <taxon>Poales</taxon>
        <taxon>Poaceae</taxon>
        <taxon>PACMAD clade</taxon>
        <taxon>Panicoideae</taxon>
        <taxon>Panicodae</taxon>
        <taxon>Paniceae</taxon>
        <taxon>Anthephorinae</taxon>
        <taxon>Digitaria</taxon>
    </lineage>
</organism>
<dbReference type="AlphaFoldDB" id="A0A835ERA7"/>
<proteinExistence type="predicted"/>
<feature type="domain" description="DUF7595" evidence="2">
    <location>
        <begin position="129"/>
        <end position="387"/>
    </location>
</feature>
<dbReference type="Pfam" id="PF24523">
    <property type="entry name" value="DUF7595"/>
    <property type="match status" value="1"/>
</dbReference>
<protein>
    <recommendedName>
        <fullName evidence="5">F-box domain-containing protein</fullName>
    </recommendedName>
</protein>
<evidence type="ECO:0008006" key="5">
    <source>
        <dbReference type="Google" id="ProtNLM"/>
    </source>
</evidence>
<dbReference type="InterPro" id="IPR001810">
    <property type="entry name" value="F-box_dom"/>
</dbReference>
<dbReference type="SUPFAM" id="SSF81383">
    <property type="entry name" value="F-box domain"/>
    <property type="match status" value="1"/>
</dbReference>
<dbReference type="InterPro" id="IPR056016">
    <property type="entry name" value="DUF7595"/>
</dbReference>
<dbReference type="Pfam" id="PF12937">
    <property type="entry name" value="F-box-like"/>
    <property type="match status" value="1"/>
</dbReference>
<feature type="domain" description="F-box" evidence="1">
    <location>
        <begin position="8"/>
        <end position="46"/>
    </location>
</feature>
<sequence length="428" mass="48618">MEEADTPNLPLDIIYQIPKYISDPASLARAASSCKIWRGVIRDSAFLDRLTMRHLDHGFTSSLLIGFFYQDSDESPEHLWQHHKDKTRCLAPSFVPMPELLPSTNHKEGYNSARPLSLGTFCHTIGSSLNFYEPVVSQDSFLVLCRHSKDPEEKDVVRVCNPLTSEVFRLPDLPYIPPNHYVLLVANDNSLDGCMTQSFQLVAIWISGKRIKYVYYCSKTKSWWMPSSFPEVMAGLYLVWSLSHVVSLHVDAEELSYLELPSEVKRNKAPLLGNSADGALLLLIMKGLHMSMWKQKTGPGNGNGDWVRFETIDITSFLPMRVLKMHSGAKIRLEIFQGKSGAVVLWIQGDGIFLFTLSDRSMTKIDNEHLTKKYRFCPYEIDWLSCLAVTNLVIDGSLPLDVEREKARRRWRILVAKNCTQTAKSTKA</sequence>
<dbReference type="EMBL" id="JACEFO010001756">
    <property type="protein sequence ID" value="KAF8708588.1"/>
    <property type="molecule type" value="Genomic_DNA"/>
</dbReference>
<evidence type="ECO:0000313" key="4">
    <source>
        <dbReference type="Proteomes" id="UP000636709"/>
    </source>
</evidence>
<comment type="caution">
    <text evidence="3">The sequence shown here is derived from an EMBL/GenBank/DDBJ whole genome shotgun (WGS) entry which is preliminary data.</text>
</comment>
<dbReference type="PANTHER" id="PTHR35828:SF15">
    <property type="entry name" value="F-BOX DOMAIN-CONTAINING PROTEIN"/>
    <property type="match status" value="1"/>
</dbReference>
<gene>
    <name evidence="3" type="ORF">HU200_029963</name>
</gene>
<dbReference type="Proteomes" id="UP000636709">
    <property type="component" value="Unassembled WGS sequence"/>
</dbReference>
<evidence type="ECO:0000259" key="2">
    <source>
        <dbReference type="Pfam" id="PF24523"/>
    </source>
</evidence>
<evidence type="ECO:0000259" key="1">
    <source>
        <dbReference type="Pfam" id="PF12937"/>
    </source>
</evidence>
<keyword evidence="4" id="KW-1185">Reference proteome</keyword>
<name>A0A835ERA7_9POAL</name>
<dbReference type="OrthoDB" id="657959at2759"/>
<dbReference type="PANTHER" id="PTHR35828">
    <property type="entry name" value="OS08G0203800 PROTEIN-RELATED"/>
    <property type="match status" value="1"/>
</dbReference>
<dbReference type="InterPro" id="IPR036047">
    <property type="entry name" value="F-box-like_dom_sf"/>
</dbReference>
<reference evidence="3" key="1">
    <citation type="submission" date="2020-07" db="EMBL/GenBank/DDBJ databases">
        <title>Genome sequence and genetic diversity analysis of an under-domesticated orphan crop, white fonio (Digitaria exilis).</title>
        <authorList>
            <person name="Bennetzen J.L."/>
            <person name="Chen S."/>
            <person name="Ma X."/>
            <person name="Wang X."/>
            <person name="Yssel A.E.J."/>
            <person name="Chaluvadi S.R."/>
            <person name="Johnson M."/>
            <person name="Gangashetty P."/>
            <person name="Hamidou F."/>
            <person name="Sanogo M.D."/>
            <person name="Zwaenepoel A."/>
            <person name="Wallace J."/>
            <person name="Van De Peer Y."/>
            <person name="Van Deynze A."/>
        </authorList>
    </citation>
    <scope>NUCLEOTIDE SEQUENCE</scope>
    <source>
        <tissue evidence="3">Leaves</tissue>
    </source>
</reference>
<evidence type="ECO:0000313" key="3">
    <source>
        <dbReference type="EMBL" id="KAF8708588.1"/>
    </source>
</evidence>